<reference evidence="11 12" key="1">
    <citation type="journal article" date="2012" name="BMC Genomics">
        <title>Comparative genomic analysis and phylogenetic position of Theileria equi.</title>
        <authorList>
            <person name="Kappmeyer L.S."/>
            <person name="Thiagarajan M."/>
            <person name="Herndon D.R."/>
            <person name="Ramsay J.D."/>
            <person name="Caler E."/>
            <person name="Djikeng A."/>
            <person name="Gillespie J.J."/>
            <person name="Lau A.O."/>
            <person name="Roalson E.H."/>
            <person name="Silva J.C."/>
            <person name="Silva M.G."/>
            <person name="Suarez C.E."/>
            <person name="Ueti M.W."/>
            <person name="Nene V.M."/>
            <person name="Mealey R.H."/>
            <person name="Knowles D.P."/>
            <person name="Brayton K.A."/>
        </authorList>
    </citation>
    <scope>NUCLEOTIDE SEQUENCE [LARGE SCALE GENOMIC DNA]</scope>
    <source>
        <strain evidence="11 12">WA</strain>
    </source>
</reference>
<feature type="transmembrane region" description="Helical" evidence="10">
    <location>
        <begin position="12"/>
        <end position="36"/>
    </location>
</feature>
<keyword evidence="8 10" id="KW-1133">Transmembrane helix</keyword>
<keyword evidence="5 10" id="KW-0812">Transmembrane</keyword>
<evidence type="ECO:0000313" key="12">
    <source>
        <dbReference type="Proteomes" id="UP000031512"/>
    </source>
</evidence>
<feature type="transmembrane region" description="Helical" evidence="10">
    <location>
        <begin position="330"/>
        <end position="358"/>
    </location>
</feature>
<dbReference type="PANTHER" id="PTHR13205:SF15">
    <property type="entry name" value="DOLICHOL KINASE"/>
    <property type="match status" value="1"/>
</dbReference>
<keyword evidence="9 10" id="KW-0472">Membrane</keyword>
<feature type="transmembrane region" description="Helical" evidence="10">
    <location>
        <begin position="239"/>
        <end position="257"/>
    </location>
</feature>
<evidence type="ECO:0000256" key="4">
    <source>
        <dbReference type="ARBA" id="ARBA00022679"/>
    </source>
</evidence>
<feature type="transmembrane region" description="Helical" evidence="10">
    <location>
        <begin position="93"/>
        <end position="113"/>
    </location>
</feature>
<keyword evidence="12" id="KW-1185">Reference proteome</keyword>
<evidence type="ECO:0000256" key="6">
    <source>
        <dbReference type="ARBA" id="ARBA00022777"/>
    </source>
</evidence>
<dbReference type="RefSeq" id="XP_004829343.1">
    <property type="nucleotide sequence ID" value="XM_004829286.1"/>
</dbReference>
<sequence length="359" mass="40386">MTENSLFRHDGIGFSDSVFLIQVLAVLIHLPSLFTFPLDTSISLMLERKGINVNVPVLMLAHPLYHMVIVLFAVFSVLYTIHSKQSTFLKSLVVPLALIHLHSISGYFNLFWFSDNFHSLDSASLMLRFFSHENSLKVIGIWFVTSLFFIVGISLNVYLCKDTERVTSRTRKWFHLLLSANALVAFYHGEELLFIIVASVIIVLLTFVEVLRANGIFFAKMTKLYNIFKSEDDDERFEFSHISLFLGIVIPLIYEFIKGEAPDWTRAGLGICTVGLGDSFAALVGSRFRSNHSNRKTIQGSIAYFFSCLTAMLLLSHVQSENTVDYGRCVLTSLLTCIVEATVAGCDNVILPLLAILVY</sequence>
<dbReference type="STRING" id="1537102.L0AVP1"/>
<dbReference type="GO" id="GO:0043048">
    <property type="term" value="P:dolichyl monophosphate biosynthetic process"/>
    <property type="evidence" value="ECO:0007669"/>
    <property type="project" value="TreeGrafter"/>
</dbReference>
<protein>
    <recommendedName>
        <fullName evidence="3">dolichol kinase</fullName>
        <ecNumber evidence="3">2.7.1.108</ecNumber>
    </recommendedName>
</protein>
<dbReference type="GO" id="GO:0005789">
    <property type="term" value="C:endoplasmic reticulum membrane"/>
    <property type="evidence" value="ECO:0007669"/>
    <property type="project" value="UniProtKB-SubCell"/>
</dbReference>
<dbReference type="OrthoDB" id="343846at2759"/>
<feature type="transmembrane region" description="Helical" evidence="10">
    <location>
        <begin position="194"/>
        <end position="218"/>
    </location>
</feature>
<evidence type="ECO:0000256" key="2">
    <source>
        <dbReference type="ARBA" id="ARBA00010794"/>
    </source>
</evidence>
<keyword evidence="4" id="KW-0808">Transferase</keyword>
<organism evidence="11 12">
    <name type="scientific">Theileria equi strain WA</name>
    <dbReference type="NCBI Taxonomy" id="1537102"/>
    <lineage>
        <taxon>Eukaryota</taxon>
        <taxon>Sar</taxon>
        <taxon>Alveolata</taxon>
        <taxon>Apicomplexa</taxon>
        <taxon>Aconoidasida</taxon>
        <taxon>Piroplasmida</taxon>
        <taxon>Theileriidae</taxon>
        <taxon>Theileria</taxon>
    </lineage>
</organism>
<dbReference type="EC" id="2.7.1.108" evidence="3"/>
<evidence type="ECO:0000256" key="9">
    <source>
        <dbReference type="ARBA" id="ARBA00023136"/>
    </source>
</evidence>
<keyword evidence="7" id="KW-0256">Endoplasmic reticulum</keyword>
<name>L0AVP1_THEEQ</name>
<dbReference type="VEuPathDB" id="PiroplasmaDB:BEWA_025260"/>
<dbReference type="AlphaFoldDB" id="L0AVP1"/>
<dbReference type="GeneID" id="15805926"/>
<dbReference type="Proteomes" id="UP000031512">
    <property type="component" value="Chromosome 1"/>
</dbReference>
<comment type="similarity">
    <text evidence="2">Belongs to the polyprenol kinase family.</text>
</comment>
<feature type="transmembrane region" description="Helical" evidence="10">
    <location>
        <begin position="297"/>
        <end position="318"/>
    </location>
</feature>
<feature type="transmembrane region" description="Helical" evidence="10">
    <location>
        <begin position="139"/>
        <end position="160"/>
    </location>
</feature>
<feature type="transmembrane region" description="Helical" evidence="10">
    <location>
        <begin position="172"/>
        <end position="188"/>
    </location>
</feature>
<dbReference type="EMBL" id="CP001669">
    <property type="protein sequence ID" value="AFZ79677.1"/>
    <property type="molecule type" value="Genomic_DNA"/>
</dbReference>
<evidence type="ECO:0000256" key="7">
    <source>
        <dbReference type="ARBA" id="ARBA00022824"/>
    </source>
</evidence>
<evidence type="ECO:0000256" key="8">
    <source>
        <dbReference type="ARBA" id="ARBA00022989"/>
    </source>
</evidence>
<evidence type="ECO:0000256" key="10">
    <source>
        <dbReference type="SAM" id="Phobius"/>
    </source>
</evidence>
<comment type="subcellular location">
    <subcellularLocation>
        <location evidence="1">Endoplasmic reticulum membrane</location>
        <topology evidence="1">Multi-pass membrane protein</topology>
    </subcellularLocation>
</comment>
<gene>
    <name evidence="11" type="ORF">BEWA_025260</name>
</gene>
<dbReference type="KEGG" id="beq:BEWA_025260"/>
<feature type="transmembrane region" description="Helical" evidence="10">
    <location>
        <begin position="64"/>
        <end position="81"/>
    </location>
</feature>
<dbReference type="eggNOG" id="KOG2468">
    <property type="taxonomic scope" value="Eukaryota"/>
</dbReference>
<evidence type="ECO:0000256" key="1">
    <source>
        <dbReference type="ARBA" id="ARBA00004477"/>
    </source>
</evidence>
<evidence type="ECO:0000256" key="5">
    <source>
        <dbReference type="ARBA" id="ARBA00022692"/>
    </source>
</evidence>
<keyword evidence="6" id="KW-0418">Kinase</keyword>
<accession>L0AVP1</accession>
<evidence type="ECO:0000313" key="11">
    <source>
        <dbReference type="EMBL" id="AFZ79677.1"/>
    </source>
</evidence>
<evidence type="ECO:0000256" key="3">
    <source>
        <dbReference type="ARBA" id="ARBA00012132"/>
    </source>
</evidence>
<proteinExistence type="inferred from homology"/>
<dbReference type="PANTHER" id="PTHR13205">
    <property type="entry name" value="TRANSMEMBRANE PROTEIN 15-RELATED"/>
    <property type="match status" value="1"/>
</dbReference>
<dbReference type="InterPro" id="IPR032974">
    <property type="entry name" value="Polypren_kinase"/>
</dbReference>
<dbReference type="GO" id="GO:0004168">
    <property type="term" value="F:dolichol kinase activity"/>
    <property type="evidence" value="ECO:0007669"/>
    <property type="project" value="UniProtKB-EC"/>
</dbReference>
<feature type="transmembrane region" description="Helical" evidence="10">
    <location>
        <begin position="263"/>
        <end position="285"/>
    </location>
</feature>